<dbReference type="AlphaFoldDB" id="A0A923MEM9"/>
<sequence length="94" mass="10348">MTTPRLGVDRSGQVIEPGDRVRLLAIRPSILKRLAGSELADVSSMLGQELEVFDVYDDGLVWVSLSWSRSDGTTEIHSIAVDPQAIELIAKRQD</sequence>
<proteinExistence type="predicted"/>
<accession>A0A923MEM9</accession>
<protein>
    <submittedName>
        <fullName evidence="1">Uncharacterized protein</fullName>
    </submittedName>
</protein>
<gene>
    <name evidence="1" type="ORF">H8R02_29870</name>
</gene>
<dbReference type="RefSeq" id="WP_187085653.1">
    <property type="nucleotide sequence ID" value="NZ_JACORU010000023.1"/>
</dbReference>
<evidence type="ECO:0000313" key="1">
    <source>
        <dbReference type="EMBL" id="MBC5768706.1"/>
    </source>
</evidence>
<organism evidence="1 2">
    <name type="scientific">Ramlibacter albus</name>
    <dbReference type="NCBI Taxonomy" id="2079448"/>
    <lineage>
        <taxon>Bacteria</taxon>
        <taxon>Pseudomonadati</taxon>
        <taxon>Pseudomonadota</taxon>
        <taxon>Betaproteobacteria</taxon>
        <taxon>Burkholderiales</taxon>
        <taxon>Comamonadaceae</taxon>
        <taxon>Ramlibacter</taxon>
    </lineage>
</organism>
<dbReference type="Proteomes" id="UP000596827">
    <property type="component" value="Unassembled WGS sequence"/>
</dbReference>
<keyword evidence="2" id="KW-1185">Reference proteome</keyword>
<comment type="caution">
    <text evidence="1">The sequence shown here is derived from an EMBL/GenBank/DDBJ whole genome shotgun (WGS) entry which is preliminary data.</text>
</comment>
<evidence type="ECO:0000313" key="2">
    <source>
        <dbReference type="Proteomes" id="UP000596827"/>
    </source>
</evidence>
<dbReference type="EMBL" id="JACORU010000023">
    <property type="protein sequence ID" value="MBC5768706.1"/>
    <property type="molecule type" value="Genomic_DNA"/>
</dbReference>
<name>A0A923MEM9_9BURK</name>
<reference evidence="1" key="1">
    <citation type="submission" date="2020-08" db="EMBL/GenBank/DDBJ databases">
        <title>Ramlibacter sp. GTP1 16S ribosomal RNA gene genome sequencing and assembly.</title>
        <authorList>
            <person name="Kang M."/>
        </authorList>
    </citation>
    <scope>NUCLEOTIDE SEQUENCE</scope>
    <source>
        <strain evidence="1">GTP1</strain>
    </source>
</reference>